<name>A0AC34GD54_9BILA</name>
<reference evidence="2" key="1">
    <citation type="submission" date="2022-11" db="UniProtKB">
        <authorList>
            <consortium name="WormBaseParasite"/>
        </authorList>
    </citation>
    <scope>IDENTIFICATION</scope>
</reference>
<organism evidence="1 2">
    <name type="scientific">Panagrolaimus sp. ES5</name>
    <dbReference type="NCBI Taxonomy" id="591445"/>
    <lineage>
        <taxon>Eukaryota</taxon>
        <taxon>Metazoa</taxon>
        <taxon>Ecdysozoa</taxon>
        <taxon>Nematoda</taxon>
        <taxon>Chromadorea</taxon>
        <taxon>Rhabditida</taxon>
        <taxon>Tylenchina</taxon>
        <taxon>Panagrolaimomorpha</taxon>
        <taxon>Panagrolaimoidea</taxon>
        <taxon>Panagrolaimidae</taxon>
        <taxon>Panagrolaimus</taxon>
    </lineage>
</organism>
<evidence type="ECO:0000313" key="1">
    <source>
        <dbReference type="Proteomes" id="UP000887579"/>
    </source>
</evidence>
<dbReference type="WBParaSite" id="ES5_v2.g27648.t1">
    <property type="protein sequence ID" value="ES5_v2.g27648.t1"/>
    <property type="gene ID" value="ES5_v2.g27648"/>
</dbReference>
<accession>A0AC34GD54</accession>
<sequence>MQGCDFTTTKTNKLLDRVVDFTSELFEQELVLLNFGVISTEFVDSTTLLKIIASLESNSTLVLLGPFDIPEVCNALSCDNSSLSINVMLQQRFYDTVVGEPYNNALKISFFVKKHDNVVPLDSAFAQGWANAARAAARDIGR</sequence>
<evidence type="ECO:0000313" key="2">
    <source>
        <dbReference type="WBParaSite" id="ES5_v2.g27648.t1"/>
    </source>
</evidence>
<dbReference type="Proteomes" id="UP000887579">
    <property type="component" value="Unplaced"/>
</dbReference>
<proteinExistence type="predicted"/>
<protein>
    <submittedName>
        <fullName evidence="2">Uncharacterized protein</fullName>
    </submittedName>
</protein>